<dbReference type="PANTHER" id="PTHR36769:SF1">
    <property type="entry name" value="2,3-BISPHOSPHOGLYCERATE-DEPENDENT PHOSPHOGLYCERATE MUTASE"/>
    <property type="match status" value="1"/>
</dbReference>
<accession>A9NKQ1</accession>
<dbReference type="PANTHER" id="PTHR36769">
    <property type="entry name" value="2,3-BISPHOSPHOGLYCERATE-DEPENDENT PHOSPHOGLYCERATE MUTASE"/>
    <property type="match status" value="1"/>
</dbReference>
<dbReference type="AlphaFoldDB" id="A9NKQ1"/>
<reference evidence="1" key="1">
    <citation type="journal article" date="2008" name="BMC Genomics">
        <title>A conifer genomics resource of 200,000 spruce (Picea spp.) ESTs and 6,464 high-quality, sequence-finished full-length cDNAs for Sitka spruce (Picea sitchensis).</title>
        <authorList>
            <person name="Ralph S.G."/>
            <person name="Chun H.J."/>
            <person name="Kolosova N."/>
            <person name="Cooper D."/>
            <person name="Oddy C."/>
            <person name="Ritland C.E."/>
            <person name="Kirkpatrick R."/>
            <person name="Moore R."/>
            <person name="Barber S."/>
            <person name="Holt R.A."/>
            <person name="Jones S.J."/>
            <person name="Marra M.A."/>
            <person name="Douglas C.J."/>
            <person name="Ritland K."/>
            <person name="Bohlmann J."/>
        </authorList>
    </citation>
    <scope>NUCLEOTIDE SEQUENCE</scope>
    <source>
        <tissue evidence="1">Bark</tissue>
    </source>
</reference>
<proteinExistence type="evidence at transcript level"/>
<sequence length="94" mass="10604">MARLEKLAKVPIHIKTHYFVILTLKLNPDTFLLFAGKTFKQPSKKSKSDEMNSEITKFINQANEIKATTVACKEGAQFLIVKPPAEVVRTSNKK</sequence>
<organism evidence="1">
    <name type="scientific">Picea sitchensis</name>
    <name type="common">Sitka spruce</name>
    <name type="synonym">Pinus sitchensis</name>
    <dbReference type="NCBI Taxonomy" id="3332"/>
    <lineage>
        <taxon>Eukaryota</taxon>
        <taxon>Viridiplantae</taxon>
        <taxon>Streptophyta</taxon>
        <taxon>Embryophyta</taxon>
        <taxon>Tracheophyta</taxon>
        <taxon>Spermatophyta</taxon>
        <taxon>Pinopsida</taxon>
        <taxon>Pinidae</taxon>
        <taxon>Conifers I</taxon>
        <taxon>Pinales</taxon>
        <taxon>Pinaceae</taxon>
        <taxon>Picea</taxon>
    </lineage>
</organism>
<dbReference type="EMBL" id="EF081831">
    <property type="protein sequence ID" value="ABK21212.1"/>
    <property type="molecule type" value="mRNA"/>
</dbReference>
<evidence type="ECO:0000313" key="1">
    <source>
        <dbReference type="EMBL" id="ABK21212.1"/>
    </source>
</evidence>
<protein>
    <submittedName>
        <fullName evidence="1">Uncharacterized protein</fullName>
    </submittedName>
</protein>
<name>A9NKQ1_PICSI</name>